<keyword evidence="12" id="KW-1185">Reference proteome</keyword>
<keyword evidence="6" id="KW-0813">Transport</keyword>
<accession>A0A542ZZV6</accession>
<feature type="transmembrane region" description="Helical" evidence="10">
    <location>
        <begin position="12"/>
        <end position="32"/>
    </location>
</feature>
<keyword evidence="6" id="KW-0406">Ion transport</keyword>
<comment type="function">
    <text evidence="9">Fluoride-specific ion channel. Important for reducing fluoride concentration in the cell, thus reducing its toxicity.</text>
</comment>
<name>A0A542ZZV6_9MICC</name>
<dbReference type="GO" id="GO:0005886">
    <property type="term" value="C:plasma membrane"/>
    <property type="evidence" value="ECO:0007669"/>
    <property type="project" value="UniProtKB-SubCell"/>
</dbReference>
<comment type="subcellular location">
    <subcellularLocation>
        <location evidence="1">Cell membrane</location>
        <topology evidence="1">Multi-pass membrane protein</topology>
    </subcellularLocation>
</comment>
<keyword evidence="2 10" id="KW-1003">Cell membrane</keyword>
<gene>
    <name evidence="11" type="ORF">FB556_2346</name>
</gene>
<proteinExistence type="inferred from homology"/>
<dbReference type="Proteomes" id="UP000319746">
    <property type="component" value="Unassembled WGS sequence"/>
</dbReference>
<dbReference type="Pfam" id="PF02537">
    <property type="entry name" value="CRCB"/>
    <property type="match status" value="1"/>
</dbReference>
<dbReference type="EMBL" id="VFOU01000004">
    <property type="protein sequence ID" value="TQL65872.1"/>
    <property type="molecule type" value="Genomic_DNA"/>
</dbReference>
<sequence>MANPAPKPNPRTVAAVALGGVVGALARVYLPWPSLTFPGDPGDPLPTLVVNMLGSVLLGLIAGYATHRKWPEPLHKGITVGVLGSFSTMSALALAVSLAAAGQTSFGIASSVPSPWLWLLAILMLVGFLGLTTLLTLASYRVGLRRAAR</sequence>
<evidence type="ECO:0000256" key="8">
    <source>
        <dbReference type="ARBA" id="ARBA00035585"/>
    </source>
</evidence>
<evidence type="ECO:0000256" key="5">
    <source>
        <dbReference type="ARBA" id="ARBA00023136"/>
    </source>
</evidence>
<reference evidence="11 12" key="1">
    <citation type="submission" date="2019-06" db="EMBL/GenBank/DDBJ databases">
        <title>Sequencing the genomes of 1000 actinobacteria strains.</title>
        <authorList>
            <person name="Klenk H.-P."/>
        </authorList>
    </citation>
    <scope>NUCLEOTIDE SEQUENCE [LARGE SCALE GENOMIC DNA]</scope>
    <source>
        <strain evidence="11 12">DSM 24083</strain>
    </source>
</reference>
<keyword evidence="3 10" id="KW-0812">Transmembrane</keyword>
<evidence type="ECO:0000256" key="9">
    <source>
        <dbReference type="ARBA" id="ARBA00049940"/>
    </source>
</evidence>
<evidence type="ECO:0000256" key="7">
    <source>
        <dbReference type="ARBA" id="ARBA00035120"/>
    </source>
</evidence>
<feature type="transmembrane region" description="Helical" evidence="10">
    <location>
        <begin position="77"/>
        <end position="96"/>
    </location>
</feature>
<keyword evidence="6" id="KW-0407">Ion channel</keyword>
<comment type="caution">
    <text evidence="11">The sequence shown here is derived from an EMBL/GenBank/DDBJ whole genome shotgun (WGS) entry which is preliminary data.</text>
</comment>
<evidence type="ECO:0000256" key="3">
    <source>
        <dbReference type="ARBA" id="ARBA00022692"/>
    </source>
</evidence>
<evidence type="ECO:0000256" key="2">
    <source>
        <dbReference type="ARBA" id="ARBA00022475"/>
    </source>
</evidence>
<evidence type="ECO:0000256" key="6">
    <source>
        <dbReference type="ARBA" id="ARBA00023303"/>
    </source>
</evidence>
<feature type="transmembrane region" description="Helical" evidence="10">
    <location>
        <begin position="116"/>
        <end position="140"/>
    </location>
</feature>
<dbReference type="InterPro" id="IPR003691">
    <property type="entry name" value="FluC"/>
</dbReference>
<dbReference type="GO" id="GO:0034220">
    <property type="term" value="P:monoatomic ion transmembrane transport"/>
    <property type="evidence" value="ECO:0007669"/>
    <property type="project" value="UniProtKB-KW"/>
</dbReference>
<evidence type="ECO:0000313" key="11">
    <source>
        <dbReference type="EMBL" id="TQL65872.1"/>
    </source>
</evidence>
<comment type="similarity">
    <text evidence="7 10">Belongs to the fluoride channel Fluc/FEX (TC 1.A.43) family.</text>
</comment>
<evidence type="ECO:0000256" key="1">
    <source>
        <dbReference type="ARBA" id="ARBA00004651"/>
    </source>
</evidence>
<feature type="transmembrane region" description="Helical" evidence="10">
    <location>
        <begin position="44"/>
        <end position="65"/>
    </location>
</feature>
<keyword evidence="5 10" id="KW-0472">Membrane</keyword>
<evidence type="ECO:0000313" key="12">
    <source>
        <dbReference type="Proteomes" id="UP000319746"/>
    </source>
</evidence>
<protein>
    <recommendedName>
        <fullName evidence="10">Fluoride-specific ion channel</fullName>
    </recommendedName>
</protein>
<keyword evidence="4 10" id="KW-1133">Transmembrane helix</keyword>
<dbReference type="AlphaFoldDB" id="A0A542ZZV6"/>
<organism evidence="11 12">
    <name type="scientific">Enteractinococcus coprophilus</name>
    <dbReference type="NCBI Taxonomy" id="1027633"/>
    <lineage>
        <taxon>Bacteria</taxon>
        <taxon>Bacillati</taxon>
        <taxon>Actinomycetota</taxon>
        <taxon>Actinomycetes</taxon>
        <taxon>Micrococcales</taxon>
        <taxon>Micrococcaceae</taxon>
    </lineage>
</organism>
<evidence type="ECO:0000256" key="10">
    <source>
        <dbReference type="RuleBase" id="RU004340"/>
    </source>
</evidence>
<evidence type="ECO:0000256" key="4">
    <source>
        <dbReference type="ARBA" id="ARBA00022989"/>
    </source>
</evidence>
<comment type="catalytic activity">
    <reaction evidence="8">
        <text>fluoride(in) = fluoride(out)</text>
        <dbReference type="Rhea" id="RHEA:76159"/>
        <dbReference type="ChEBI" id="CHEBI:17051"/>
    </reaction>
    <physiologicalReaction direction="left-to-right" evidence="8">
        <dbReference type="Rhea" id="RHEA:76160"/>
    </physiologicalReaction>
</comment>
<dbReference type="RefSeq" id="WP_170200457.1">
    <property type="nucleotide sequence ID" value="NZ_BAABAN010000006.1"/>
</dbReference>